<protein>
    <submittedName>
        <fullName evidence="2">Uncharacterized protein</fullName>
    </submittedName>
</protein>
<evidence type="ECO:0000256" key="1">
    <source>
        <dbReference type="SAM" id="MobiDB-lite"/>
    </source>
</evidence>
<organism evidence="2 3">
    <name type="scientific">Myotis davidii</name>
    <name type="common">David's myotis</name>
    <dbReference type="NCBI Taxonomy" id="225400"/>
    <lineage>
        <taxon>Eukaryota</taxon>
        <taxon>Metazoa</taxon>
        <taxon>Chordata</taxon>
        <taxon>Craniata</taxon>
        <taxon>Vertebrata</taxon>
        <taxon>Euteleostomi</taxon>
        <taxon>Mammalia</taxon>
        <taxon>Eutheria</taxon>
        <taxon>Laurasiatheria</taxon>
        <taxon>Chiroptera</taxon>
        <taxon>Yangochiroptera</taxon>
        <taxon>Vespertilionidae</taxon>
        <taxon>Myotis</taxon>
    </lineage>
</organism>
<dbReference type="Proteomes" id="UP000010556">
    <property type="component" value="Unassembled WGS sequence"/>
</dbReference>
<accession>L5LSF1</accession>
<dbReference type="EMBL" id="KB108645">
    <property type="protein sequence ID" value="ELK28967.1"/>
    <property type="molecule type" value="Genomic_DNA"/>
</dbReference>
<evidence type="ECO:0000313" key="2">
    <source>
        <dbReference type="EMBL" id="ELK28967.1"/>
    </source>
</evidence>
<keyword evidence="3" id="KW-1185">Reference proteome</keyword>
<feature type="region of interest" description="Disordered" evidence="1">
    <location>
        <begin position="1"/>
        <end position="94"/>
    </location>
</feature>
<proteinExistence type="predicted"/>
<sequence>MVNSDVAALREDRDAVRPACSTLPEPDRNPDPLQKTAGSRPPARMEHPSQRGVRHACPLYSLARREPPIRGATGASEPTRSPVLATRDQPGVRQCADHTGDLATARSYPWSWGVGTTTPRSLRSETASGSMAVTKQALTEVVKMPVITLAAEHAVRGNHLIPSP</sequence>
<gene>
    <name evidence="2" type="ORF">MDA_GLEAN10021462</name>
</gene>
<dbReference type="AlphaFoldDB" id="L5LSF1"/>
<name>L5LSF1_MYODS</name>
<evidence type="ECO:0000313" key="3">
    <source>
        <dbReference type="Proteomes" id="UP000010556"/>
    </source>
</evidence>
<reference evidence="2" key="1">
    <citation type="journal article" date="2012" name="Science">
        <title>Comparative analysis of bat genomes provides insight into the evolution of flight and immunity.</title>
        <authorList>
            <person name="Zhang G."/>
            <person name="Cowled C."/>
            <person name="Wang L."/>
        </authorList>
    </citation>
    <scope>NUCLEOTIDE SEQUENCE</scope>
    <source>
        <tissue evidence="2">Spleen</tissue>
    </source>
</reference>